<evidence type="ECO:0000313" key="1">
    <source>
        <dbReference type="EMBL" id="MCC5468243.1"/>
    </source>
</evidence>
<reference evidence="1" key="1">
    <citation type="submission" date="2021-11" db="EMBL/GenBank/DDBJ databases">
        <title>Description of a new species Pelosinus isolated from the bottom sediments of Lake Baikal.</title>
        <authorList>
            <person name="Zakharyuk A."/>
        </authorList>
    </citation>
    <scope>NUCLEOTIDE SEQUENCE</scope>
    <source>
        <strain evidence="1">Bkl1</strain>
    </source>
</reference>
<dbReference type="Proteomes" id="UP001165492">
    <property type="component" value="Unassembled WGS sequence"/>
</dbReference>
<dbReference type="EMBL" id="JAJHJB010000054">
    <property type="protein sequence ID" value="MCC5468243.1"/>
    <property type="molecule type" value="Genomic_DNA"/>
</dbReference>
<sequence>MTCIKCTLLRSGAMASRIAQLSVIDALFVGVARKRYNQVIGYLEKNREVVRDTKY</sequence>
<evidence type="ECO:0000313" key="2">
    <source>
        <dbReference type="Proteomes" id="UP001165492"/>
    </source>
</evidence>
<comment type="caution">
    <text evidence="1">The sequence shown here is derived from an EMBL/GenBank/DDBJ whole genome shotgun (WGS) entry which is preliminary data.</text>
</comment>
<protein>
    <submittedName>
        <fullName evidence="1">Uncharacterized protein</fullName>
    </submittedName>
</protein>
<keyword evidence="2" id="KW-1185">Reference proteome</keyword>
<proteinExistence type="predicted"/>
<gene>
    <name evidence="1" type="ORF">LMF89_23170</name>
</gene>
<accession>A0ABS8HYK1</accession>
<organism evidence="1 2">
    <name type="scientific">Pelosinus baikalensis</name>
    <dbReference type="NCBI Taxonomy" id="2892015"/>
    <lineage>
        <taxon>Bacteria</taxon>
        <taxon>Bacillati</taxon>
        <taxon>Bacillota</taxon>
        <taxon>Negativicutes</taxon>
        <taxon>Selenomonadales</taxon>
        <taxon>Sporomusaceae</taxon>
        <taxon>Pelosinus</taxon>
    </lineage>
</organism>
<name>A0ABS8HYK1_9FIRM</name>